<protein>
    <submittedName>
        <fullName evidence="2">Uncharacterized protein</fullName>
    </submittedName>
</protein>
<keyword evidence="3" id="KW-1185">Reference proteome</keyword>
<evidence type="ECO:0000313" key="3">
    <source>
        <dbReference type="Proteomes" id="UP000265520"/>
    </source>
</evidence>
<feature type="region of interest" description="Disordered" evidence="1">
    <location>
        <begin position="1"/>
        <end position="25"/>
    </location>
</feature>
<feature type="compositionally biased region" description="Low complexity" evidence="1">
    <location>
        <begin position="6"/>
        <end position="25"/>
    </location>
</feature>
<accession>A0A392U903</accession>
<comment type="caution">
    <text evidence="2">The sequence shown here is derived from an EMBL/GenBank/DDBJ whole genome shotgun (WGS) entry which is preliminary data.</text>
</comment>
<name>A0A392U903_9FABA</name>
<evidence type="ECO:0000256" key="1">
    <source>
        <dbReference type="SAM" id="MobiDB-lite"/>
    </source>
</evidence>
<organism evidence="2 3">
    <name type="scientific">Trifolium medium</name>
    <dbReference type="NCBI Taxonomy" id="97028"/>
    <lineage>
        <taxon>Eukaryota</taxon>
        <taxon>Viridiplantae</taxon>
        <taxon>Streptophyta</taxon>
        <taxon>Embryophyta</taxon>
        <taxon>Tracheophyta</taxon>
        <taxon>Spermatophyta</taxon>
        <taxon>Magnoliopsida</taxon>
        <taxon>eudicotyledons</taxon>
        <taxon>Gunneridae</taxon>
        <taxon>Pentapetalae</taxon>
        <taxon>rosids</taxon>
        <taxon>fabids</taxon>
        <taxon>Fabales</taxon>
        <taxon>Fabaceae</taxon>
        <taxon>Papilionoideae</taxon>
        <taxon>50 kb inversion clade</taxon>
        <taxon>NPAAA clade</taxon>
        <taxon>Hologalegina</taxon>
        <taxon>IRL clade</taxon>
        <taxon>Trifolieae</taxon>
        <taxon>Trifolium</taxon>
    </lineage>
</organism>
<dbReference type="EMBL" id="LXQA010745429">
    <property type="protein sequence ID" value="MCI68910.1"/>
    <property type="molecule type" value="Genomic_DNA"/>
</dbReference>
<reference evidence="2 3" key="1">
    <citation type="journal article" date="2018" name="Front. Plant Sci.">
        <title>Red Clover (Trifolium pratense) and Zigzag Clover (T. medium) - A Picture of Genomic Similarities and Differences.</title>
        <authorList>
            <person name="Dluhosova J."/>
            <person name="Istvanek J."/>
            <person name="Nedelnik J."/>
            <person name="Repkova J."/>
        </authorList>
    </citation>
    <scope>NUCLEOTIDE SEQUENCE [LARGE SCALE GENOMIC DNA]</scope>
    <source>
        <strain evidence="3">cv. 10/8</strain>
        <tissue evidence="2">Leaf</tissue>
    </source>
</reference>
<dbReference type="Proteomes" id="UP000265520">
    <property type="component" value="Unassembled WGS sequence"/>
</dbReference>
<sequence length="68" mass="7157">NEASRRAAPSRSSSRRSNSSLGISSFSSSSIWISVLKDDALVSTGITASVLYVNRKGVSPIVECGVVR</sequence>
<feature type="non-terminal residue" evidence="2">
    <location>
        <position position="1"/>
    </location>
</feature>
<dbReference type="AlphaFoldDB" id="A0A392U903"/>
<proteinExistence type="predicted"/>
<evidence type="ECO:0000313" key="2">
    <source>
        <dbReference type="EMBL" id="MCI68910.1"/>
    </source>
</evidence>